<evidence type="ECO:0000256" key="6">
    <source>
        <dbReference type="ARBA" id="ARBA00012912"/>
    </source>
</evidence>
<evidence type="ECO:0000256" key="11">
    <source>
        <dbReference type="ARBA" id="ARBA00030204"/>
    </source>
</evidence>
<dbReference type="Gene3D" id="3.40.640.10">
    <property type="entry name" value="Type I PLP-dependent aspartate aminotransferase-like (Major domain)"/>
    <property type="match status" value="1"/>
</dbReference>
<protein>
    <recommendedName>
        <fullName evidence="12">(S)-3-amino-2-methylpropionate transaminase</fullName>
        <ecNumber evidence="6">2.6.1.19</ecNumber>
        <ecNumber evidence="5">2.6.1.22</ecNumber>
    </recommendedName>
    <alternativeName>
        <fullName evidence="13">GABA aminotransferase</fullName>
    </alternativeName>
    <alternativeName>
        <fullName evidence="11">Gamma-amino-N-butyrate transaminase</fullName>
    </alternativeName>
    <alternativeName>
        <fullName evidence="15">Glutamate:succinic semialdehyde transaminase</fullName>
    </alternativeName>
    <alternativeName>
        <fullName evidence="10">L-AIBAT</fullName>
    </alternativeName>
</protein>
<dbReference type="InterPro" id="IPR005814">
    <property type="entry name" value="Aminotrans_3"/>
</dbReference>
<dbReference type="GO" id="GO:0042802">
    <property type="term" value="F:identical protein binding"/>
    <property type="evidence" value="ECO:0007669"/>
    <property type="project" value="TreeGrafter"/>
</dbReference>
<evidence type="ECO:0000256" key="14">
    <source>
        <dbReference type="ARBA" id="ARBA00048021"/>
    </source>
</evidence>
<dbReference type="GO" id="GO:0030170">
    <property type="term" value="F:pyridoxal phosphate binding"/>
    <property type="evidence" value="ECO:0007669"/>
    <property type="project" value="InterPro"/>
</dbReference>
<dbReference type="EC" id="2.6.1.22" evidence="5"/>
<keyword evidence="9 16" id="KW-0663">Pyridoxal phosphate</keyword>
<dbReference type="EC" id="2.6.1.19" evidence="6"/>
<evidence type="ECO:0000256" key="5">
    <source>
        <dbReference type="ARBA" id="ARBA00012876"/>
    </source>
</evidence>
<dbReference type="InterPro" id="IPR004632">
    <property type="entry name" value="4NH2But_aminotransferase_bac"/>
</dbReference>
<evidence type="ECO:0000256" key="1">
    <source>
        <dbReference type="ARBA" id="ARBA00001750"/>
    </source>
</evidence>
<dbReference type="PIRSF" id="PIRSF000521">
    <property type="entry name" value="Transaminase_4ab_Lys_Orn"/>
    <property type="match status" value="1"/>
</dbReference>
<dbReference type="Pfam" id="PF00202">
    <property type="entry name" value="Aminotran_3"/>
    <property type="match status" value="1"/>
</dbReference>
<comment type="cofactor">
    <cofactor evidence="2">
        <name>pyridoxal 5'-phosphate</name>
        <dbReference type="ChEBI" id="CHEBI:597326"/>
    </cofactor>
</comment>
<dbReference type="FunFam" id="3.40.640.10:FF:000013">
    <property type="entry name" value="4-aminobutyrate aminotransferase"/>
    <property type="match status" value="1"/>
</dbReference>
<gene>
    <name evidence="17" type="primary">gabT</name>
    <name evidence="17" type="ORF">E6H01_12390</name>
</gene>
<dbReference type="EMBL" id="VBAL01000170">
    <property type="protein sequence ID" value="TMI98408.1"/>
    <property type="molecule type" value="Genomic_DNA"/>
</dbReference>
<evidence type="ECO:0000256" key="4">
    <source>
        <dbReference type="ARBA" id="ARBA00008954"/>
    </source>
</evidence>
<sequence>MSKAPTITHVIPGPKSKALLAEKQQYVANAIGIHLPAVVQRAEGALLTDVDGNTFLDLSGGVGCLNVGHSHPKVVAAIIDQARRFTHTDFSVAPYESYIRLCQRLCRLAPGPRPKKAILFNSGTEAVENAVKIARAATGRAGLVAFQGAFHGRTYMSLSLTSKVEPYKKNFGPFMPEVYRVPFPDPYRGAEPDQTRMVMRHFDDLFTTHVQADRVAAIVVEPVLGEGGFVVPPMNFFKELRALADRHGILLIVDEIQTGIGRTGRMFAVEHFGIEADLMTVAKSIAVGLPISAVVGVRDVIDQLPESSLGGTYVGNPVACAAALAVLDIMEEERLVSRAAVLGERMLGRFRHLQARSPLIGDVRGLGAMVAMELVRDRATKEPAARETAEVIRRAMTRGVLLLRAGIYSNVIRILTPLVISDAQLDQALGVLEETVMEVTAEVTK</sequence>
<evidence type="ECO:0000256" key="15">
    <source>
        <dbReference type="ARBA" id="ARBA00050054"/>
    </source>
</evidence>
<evidence type="ECO:0000256" key="12">
    <source>
        <dbReference type="ARBA" id="ARBA00030857"/>
    </source>
</evidence>
<comment type="caution">
    <text evidence="17">The sequence shown here is derived from an EMBL/GenBank/DDBJ whole genome shotgun (WGS) entry which is preliminary data.</text>
</comment>
<evidence type="ECO:0000256" key="8">
    <source>
        <dbReference type="ARBA" id="ARBA00022679"/>
    </source>
</evidence>
<keyword evidence="8 17" id="KW-0808">Transferase</keyword>
<accession>A0A537KRL6</accession>
<dbReference type="InterPro" id="IPR050103">
    <property type="entry name" value="Class-III_PLP-dep_AT"/>
</dbReference>
<name>A0A537KRL6_9BACT</name>
<comment type="pathway">
    <text evidence="3">Amino-acid degradation; 4-aminobutanoate degradation.</text>
</comment>
<dbReference type="NCBIfam" id="TIGR00700">
    <property type="entry name" value="GABAtrnsam"/>
    <property type="match status" value="1"/>
</dbReference>
<comment type="catalytic activity">
    <reaction evidence="1">
        <text>(S)-3-amino-2-methylpropanoate + 2-oxoglutarate = 2-methyl-3-oxopropanoate + L-glutamate</text>
        <dbReference type="Rhea" id="RHEA:13993"/>
        <dbReference type="ChEBI" id="CHEBI:16810"/>
        <dbReference type="ChEBI" id="CHEBI:29985"/>
        <dbReference type="ChEBI" id="CHEBI:57700"/>
        <dbReference type="ChEBI" id="CHEBI:58655"/>
        <dbReference type="EC" id="2.6.1.22"/>
    </reaction>
</comment>
<dbReference type="GO" id="GO:0047298">
    <property type="term" value="F:(S)-3-amino-2-methylpropionate transaminase activity"/>
    <property type="evidence" value="ECO:0007669"/>
    <property type="project" value="UniProtKB-EC"/>
</dbReference>
<dbReference type="PANTHER" id="PTHR11986:SF58">
    <property type="entry name" value="LEUCINE_METHIONINE RACEMASE"/>
    <property type="match status" value="1"/>
</dbReference>
<dbReference type="GO" id="GO:0009448">
    <property type="term" value="P:gamma-aminobutyric acid metabolic process"/>
    <property type="evidence" value="ECO:0007669"/>
    <property type="project" value="InterPro"/>
</dbReference>
<dbReference type="InterPro" id="IPR015424">
    <property type="entry name" value="PyrdxlP-dep_Trfase"/>
</dbReference>
<dbReference type="GO" id="GO:0034386">
    <property type="term" value="F:4-aminobutyrate:2-oxoglutarate transaminase activity"/>
    <property type="evidence" value="ECO:0007669"/>
    <property type="project" value="UniProtKB-EC"/>
</dbReference>
<dbReference type="PANTHER" id="PTHR11986">
    <property type="entry name" value="AMINOTRANSFERASE CLASS III"/>
    <property type="match status" value="1"/>
</dbReference>
<dbReference type="Proteomes" id="UP000319353">
    <property type="component" value="Unassembled WGS sequence"/>
</dbReference>
<evidence type="ECO:0000256" key="10">
    <source>
        <dbReference type="ARBA" id="ARBA00029760"/>
    </source>
</evidence>
<evidence type="ECO:0000256" key="9">
    <source>
        <dbReference type="ARBA" id="ARBA00022898"/>
    </source>
</evidence>
<comment type="catalytic activity">
    <reaction evidence="14">
        <text>4-aminobutanoate + 2-oxoglutarate = succinate semialdehyde + L-glutamate</text>
        <dbReference type="Rhea" id="RHEA:23352"/>
        <dbReference type="ChEBI" id="CHEBI:16810"/>
        <dbReference type="ChEBI" id="CHEBI:29985"/>
        <dbReference type="ChEBI" id="CHEBI:57706"/>
        <dbReference type="ChEBI" id="CHEBI:59888"/>
        <dbReference type="EC" id="2.6.1.19"/>
    </reaction>
</comment>
<dbReference type="PROSITE" id="PS00600">
    <property type="entry name" value="AA_TRANSFER_CLASS_3"/>
    <property type="match status" value="1"/>
</dbReference>
<dbReference type="Gene3D" id="3.90.1150.10">
    <property type="entry name" value="Aspartate Aminotransferase, domain 1"/>
    <property type="match status" value="1"/>
</dbReference>
<dbReference type="InterPro" id="IPR015422">
    <property type="entry name" value="PyrdxlP-dep_Trfase_small"/>
</dbReference>
<evidence type="ECO:0000256" key="3">
    <source>
        <dbReference type="ARBA" id="ARBA00005176"/>
    </source>
</evidence>
<evidence type="ECO:0000256" key="2">
    <source>
        <dbReference type="ARBA" id="ARBA00001933"/>
    </source>
</evidence>
<evidence type="ECO:0000256" key="13">
    <source>
        <dbReference type="ARBA" id="ARBA00031787"/>
    </source>
</evidence>
<dbReference type="AlphaFoldDB" id="A0A537KRL6"/>
<evidence type="ECO:0000256" key="7">
    <source>
        <dbReference type="ARBA" id="ARBA00022576"/>
    </source>
</evidence>
<evidence type="ECO:0000313" key="17">
    <source>
        <dbReference type="EMBL" id="TMI98408.1"/>
    </source>
</evidence>
<dbReference type="InterPro" id="IPR049704">
    <property type="entry name" value="Aminotrans_3_PPA_site"/>
</dbReference>
<keyword evidence="7 17" id="KW-0032">Aminotransferase</keyword>
<evidence type="ECO:0000256" key="16">
    <source>
        <dbReference type="RuleBase" id="RU003560"/>
    </source>
</evidence>
<evidence type="ECO:0000313" key="18">
    <source>
        <dbReference type="Proteomes" id="UP000319353"/>
    </source>
</evidence>
<dbReference type="InterPro" id="IPR015421">
    <property type="entry name" value="PyrdxlP-dep_Trfase_major"/>
</dbReference>
<reference evidence="17 18" key="1">
    <citation type="journal article" date="2019" name="Nat. Microbiol.">
        <title>Mediterranean grassland soil C-N compound turnover is dependent on rainfall and depth, and is mediated by genomically divergent microorganisms.</title>
        <authorList>
            <person name="Diamond S."/>
            <person name="Andeer P.F."/>
            <person name="Li Z."/>
            <person name="Crits-Christoph A."/>
            <person name="Burstein D."/>
            <person name="Anantharaman K."/>
            <person name="Lane K.R."/>
            <person name="Thomas B.C."/>
            <person name="Pan C."/>
            <person name="Northen T.R."/>
            <person name="Banfield J.F."/>
        </authorList>
    </citation>
    <scope>NUCLEOTIDE SEQUENCE [LARGE SCALE GENOMIC DNA]</scope>
    <source>
        <strain evidence="17">NP_4</strain>
    </source>
</reference>
<dbReference type="CDD" id="cd00610">
    <property type="entry name" value="OAT_like"/>
    <property type="match status" value="1"/>
</dbReference>
<comment type="similarity">
    <text evidence="4 16">Belongs to the class-III pyridoxal-phosphate-dependent aminotransferase family.</text>
</comment>
<proteinExistence type="inferred from homology"/>
<dbReference type="SUPFAM" id="SSF53383">
    <property type="entry name" value="PLP-dependent transferases"/>
    <property type="match status" value="1"/>
</dbReference>
<organism evidence="17 18">
    <name type="scientific">Candidatus Segetimicrobium genomatis</name>
    <dbReference type="NCBI Taxonomy" id="2569760"/>
    <lineage>
        <taxon>Bacteria</taxon>
        <taxon>Bacillati</taxon>
        <taxon>Candidatus Sysuimicrobiota</taxon>
        <taxon>Candidatus Sysuimicrobiia</taxon>
        <taxon>Candidatus Sysuimicrobiales</taxon>
        <taxon>Candidatus Segetimicrobiaceae</taxon>
        <taxon>Candidatus Segetimicrobium</taxon>
    </lineage>
</organism>